<keyword evidence="1" id="KW-0732">Signal</keyword>
<reference evidence="2 3" key="2">
    <citation type="journal article" date="2015" name="Stand. Genomic Sci.">
        <title>High quality draft genomic sequence of Arenimonas donghaensis DSM 18148(T).</title>
        <authorList>
            <person name="Chen F."/>
            <person name="Wang H."/>
            <person name="Cao Y."/>
            <person name="Li X."/>
            <person name="Wang G."/>
        </authorList>
    </citation>
    <scope>NUCLEOTIDE SEQUENCE [LARGE SCALE GENOMIC DNA]</scope>
    <source>
        <strain evidence="2 3">HO3-R19</strain>
    </source>
</reference>
<gene>
    <name evidence="2" type="ORF">N788_05665</name>
</gene>
<feature type="signal peptide" evidence="1">
    <location>
        <begin position="1"/>
        <end position="24"/>
    </location>
</feature>
<evidence type="ECO:0000256" key="1">
    <source>
        <dbReference type="SAM" id="SignalP"/>
    </source>
</evidence>
<dbReference type="InterPro" id="IPR002816">
    <property type="entry name" value="TraB/PrgY/GumN_fam"/>
</dbReference>
<feature type="chain" id="PRO_5001826190" description="TraB/GumN family protein" evidence="1">
    <location>
        <begin position="25"/>
        <end position="354"/>
    </location>
</feature>
<dbReference type="Proteomes" id="UP000029085">
    <property type="component" value="Unassembled WGS sequence"/>
</dbReference>
<evidence type="ECO:0008006" key="4">
    <source>
        <dbReference type="Google" id="ProtNLM"/>
    </source>
</evidence>
<dbReference type="EMBL" id="AVCJ01000034">
    <property type="protein sequence ID" value="KFL36032.1"/>
    <property type="molecule type" value="Genomic_DNA"/>
</dbReference>
<sequence length="354" mass="38812">MRKTNVLIHVVPLALLLAALPPLAAARTMSDPVDGSPADAVDSLLADADVPVLETLVVSGVQPGPGLWKVSRDGRVMWVLGTLAPLPKRMQWSSDEVRQRIAGSGVVLLSPTANITVKGGVFGGLVLLPSALRARNNPDRQQLQDVLPAPDYARWQTLKARYIGRDRGVEKRRPIAAAMTLRDEAFDHHDLTWRDVVGREVTRAARRSKVPVRQPSVSLQIDKARAALKEFGRSELEDLECFRLTLDQVERDLDTLATRANAWAMGEVAMLRDLPYTDNSQACRDAVLQTGLAQSRGLSDLGTRVEATWLAAARAALEEHPESFAVLPMSRIVGERSYLQVLEREGYTVEAPGE</sequence>
<reference evidence="3" key="1">
    <citation type="submission" date="2013-08" db="EMBL/GenBank/DDBJ databases">
        <title>Genome sequencing of Arenimonas donghaensis.</title>
        <authorList>
            <person name="Chen F."/>
            <person name="Wang G."/>
        </authorList>
    </citation>
    <scope>NUCLEOTIDE SEQUENCE [LARGE SCALE GENOMIC DNA]</scope>
    <source>
        <strain evidence="3">HO3-R19</strain>
    </source>
</reference>
<comment type="caution">
    <text evidence="2">The sequence shown here is derived from an EMBL/GenBank/DDBJ whole genome shotgun (WGS) entry which is preliminary data.</text>
</comment>
<dbReference type="AlphaFoldDB" id="A0A087MGM9"/>
<protein>
    <recommendedName>
        <fullName evidence="4">TraB/GumN family protein</fullName>
    </recommendedName>
</protein>
<dbReference type="RefSeq" id="WP_034224787.1">
    <property type="nucleotide sequence ID" value="NZ_AVCJ01000034.1"/>
</dbReference>
<dbReference type="Pfam" id="PF01963">
    <property type="entry name" value="TraB_PrgY_gumN"/>
    <property type="match status" value="1"/>
</dbReference>
<evidence type="ECO:0000313" key="2">
    <source>
        <dbReference type="EMBL" id="KFL36032.1"/>
    </source>
</evidence>
<proteinExistence type="predicted"/>
<dbReference type="PATRIC" id="fig|1121014.3.peg.2039"/>
<accession>A0A087MGM9</accession>
<organism evidence="2 3">
    <name type="scientific">Arenimonas donghaensis DSM 18148 = HO3-R19</name>
    <dbReference type="NCBI Taxonomy" id="1121014"/>
    <lineage>
        <taxon>Bacteria</taxon>
        <taxon>Pseudomonadati</taxon>
        <taxon>Pseudomonadota</taxon>
        <taxon>Gammaproteobacteria</taxon>
        <taxon>Lysobacterales</taxon>
        <taxon>Lysobacteraceae</taxon>
        <taxon>Arenimonas</taxon>
    </lineage>
</organism>
<name>A0A087MGM9_9GAMM</name>
<dbReference type="OrthoDB" id="8743055at2"/>
<keyword evidence="3" id="KW-1185">Reference proteome</keyword>
<dbReference type="CDD" id="cd14788">
    <property type="entry name" value="GumN"/>
    <property type="match status" value="1"/>
</dbReference>
<evidence type="ECO:0000313" key="3">
    <source>
        <dbReference type="Proteomes" id="UP000029085"/>
    </source>
</evidence>